<evidence type="ECO:0000259" key="2">
    <source>
        <dbReference type="Pfam" id="PF02541"/>
    </source>
</evidence>
<organism evidence="4 5">
    <name type="scientific">Thermus brockianus</name>
    <dbReference type="NCBI Taxonomy" id="56956"/>
    <lineage>
        <taxon>Bacteria</taxon>
        <taxon>Thermotogati</taxon>
        <taxon>Deinococcota</taxon>
        <taxon>Deinococci</taxon>
        <taxon>Thermales</taxon>
        <taxon>Thermaceae</taxon>
        <taxon>Thermus</taxon>
    </lineage>
</organism>
<dbReference type="EMBL" id="CP016313">
    <property type="protein sequence ID" value="APD10573.1"/>
    <property type="molecule type" value="Genomic_DNA"/>
</dbReference>
<evidence type="ECO:0000313" key="4">
    <source>
        <dbReference type="EMBL" id="APD10573.1"/>
    </source>
</evidence>
<keyword evidence="4" id="KW-0614">Plasmid</keyword>
<feature type="domain" description="Ppx/GppA phosphatase N-terminal" evidence="2">
    <location>
        <begin position="37"/>
        <end position="310"/>
    </location>
</feature>
<geneLocation type="plasmid" evidence="5">
    <name>ptb1</name>
</geneLocation>
<dbReference type="GO" id="GO:0016462">
    <property type="term" value="F:pyrophosphatase activity"/>
    <property type="evidence" value="ECO:0007669"/>
    <property type="project" value="TreeGrafter"/>
</dbReference>
<dbReference type="SUPFAM" id="SSF53067">
    <property type="entry name" value="Actin-like ATPase domain"/>
    <property type="match status" value="2"/>
</dbReference>
<reference evidence="5" key="1">
    <citation type="submission" date="2016-06" db="EMBL/GenBank/DDBJ databases">
        <title>Whole genome sequencing of Thermus brockianus strain GE-1.</title>
        <authorList>
            <person name="Schaefers C."/>
            <person name="Blank S."/>
            <person name="Wiebusch S."/>
            <person name="Elleuche S."/>
            <person name="Antranikian G."/>
        </authorList>
    </citation>
    <scope>NUCLEOTIDE SEQUENCE [LARGE SCALE GENOMIC DNA]</scope>
    <source>
        <strain evidence="5">GE-1</strain>
        <plasmid evidence="5">ptb1</plasmid>
    </source>
</reference>
<dbReference type="SUPFAM" id="SSF109604">
    <property type="entry name" value="HD-domain/PDEase-like"/>
    <property type="match status" value="1"/>
</dbReference>
<dbReference type="Gene3D" id="3.30.420.40">
    <property type="match status" value="1"/>
</dbReference>
<dbReference type="CDD" id="cd24052">
    <property type="entry name" value="ASKHA_NBD_HpPPX-GppA-like"/>
    <property type="match status" value="1"/>
</dbReference>
<dbReference type="Gene3D" id="1.10.3210.10">
    <property type="entry name" value="Hypothetical protein af1432"/>
    <property type="match status" value="1"/>
</dbReference>
<evidence type="ECO:0000256" key="1">
    <source>
        <dbReference type="ARBA" id="ARBA00022801"/>
    </source>
</evidence>
<feature type="domain" description="Ppx/GppA phosphatase C-terminal" evidence="3">
    <location>
        <begin position="322"/>
        <end position="469"/>
    </location>
</feature>
<evidence type="ECO:0000259" key="3">
    <source>
        <dbReference type="Pfam" id="PF21447"/>
    </source>
</evidence>
<dbReference type="PIRSF" id="PIRSF001267">
    <property type="entry name" value="Pyrophosphatase_GppA_Ppx"/>
    <property type="match status" value="1"/>
</dbReference>
<dbReference type="PANTHER" id="PTHR30005:SF0">
    <property type="entry name" value="RETROGRADE REGULATION PROTEIN 2"/>
    <property type="match status" value="1"/>
</dbReference>
<dbReference type="Pfam" id="PF21447">
    <property type="entry name" value="Ppx-GppA_III"/>
    <property type="match status" value="1"/>
</dbReference>
<sequence>MLQITPASRQEAVKERSLAVLDLGSGTFRLVVYRYCPGAYYLLADELREAVALGEGLAGGRIVDEALARGRKALRAFADFLRASPMDEVVVLATSAIRDAENGHLVLEEAWRLGLPAQVVPGEEEARLGVLAVANGLFLEDALVVDQGGGSAQVSRMEGRRFRQGKALPFGALRLTETFLQGDPPSPKEVRALEKAVAKALRGLGLSGGLPLVGLGGNLRAIARLHAKGRDYPWEHLHGYFLPREGVEELYERVLRLPLKERAELPGLQPDRARTLPASLAFLRALLAQFQAPGLWVSGMGIREGAFFSRFLPPPHLLPDPRAFAVESLFQRYPFSEAHRDRVKALALDIFAGLAPLHRLGEEEKRLLLEAAHLHDIGMHLGYHDHHKHGAYLVFSEPLLGFRHREQALLGLLVRYHRRGDPSPGALKPLLERGDAKRLLRLAALLRLAEMLERTRSGRVRGLRVELGERVRLLLEAAEDPWVERVEAEKQAGLFQKAFGLGLEVVWAGP</sequence>
<protein>
    <submittedName>
        <fullName evidence="4">Guanosine-5'-triphosphate,3'-diphosphate pyrophosphatase</fullName>
    </submittedName>
</protein>
<dbReference type="Gene3D" id="3.30.420.150">
    <property type="entry name" value="Exopolyphosphatase. Domain 2"/>
    <property type="match status" value="1"/>
</dbReference>
<keyword evidence="1" id="KW-0378">Hydrolase</keyword>
<dbReference type="AlphaFoldDB" id="A0A1J0LYN8"/>
<dbReference type="InterPro" id="IPR043129">
    <property type="entry name" value="ATPase_NBD"/>
</dbReference>
<name>A0A1J0LYN8_THEBO</name>
<dbReference type="Proteomes" id="UP000182993">
    <property type="component" value="Plasmid pTB1"/>
</dbReference>
<dbReference type="InterPro" id="IPR003695">
    <property type="entry name" value="Ppx_GppA_N"/>
</dbReference>
<dbReference type="InterPro" id="IPR030673">
    <property type="entry name" value="PyroPPase_GppA_Ppx"/>
</dbReference>
<gene>
    <name evidence="4" type="primary">gppA</name>
    <name evidence="4" type="ORF">A0O31_02556</name>
</gene>
<dbReference type="Pfam" id="PF02541">
    <property type="entry name" value="Ppx-GppA"/>
    <property type="match status" value="1"/>
</dbReference>
<proteinExistence type="predicted"/>
<dbReference type="InterPro" id="IPR048950">
    <property type="entry name" value="Ppx_GppA_C"/>
</dbReference>
<dbReference type="PANTHER" id="PTHR30005">
    <property type="entry name" value="EXOPOLYPHOSPHATASE"/>
    <property type="match status" value="1"/>
</dbReference>
<dbReference type="RefSeq" id="WP_071678250.1">
    <property type="nucleotide sequence ID" value="NZ_CP016313.1"/>
</dbReference>
<accession>A0A1J0LYN8</accession>
<dbReference type="OrthoDB" id="9807195at2"/>
<dbReference type="KEGG" id="tbc:A0O31_02556"/>
<evidence type="ECO:0000313" key="5">
    <source>
        <dbReference type="Proteomes" id="UP000182993"/>
    </source>
</evidence>
<dbReference type="InterPro" id="IPR050273">
    <property type="entry name" value="GppA/Ppx_hydrolase"/>
</dbReference>